<keyword evidence="2 3" id="KW-0802">TPR repeat</keyword>
<keyword evidence="1" id="KW-0677">Repeat</keyword>
<dbReference type="PANTHER" id="PTHR45641:SF1">
    <property type="entry name" value="AAA+ ATPASE DOMAIN-CONTAINING PROTEIN"/>
    <property type="match status" value="1"/>
</dbReference>
<dbReference type="Pfam" id="PF13181">
    <property type="entry name" value="TPR_8"/>
    <property type="match status" value="2"/>
</dbReference>
<accession>A0A815ZWT8</accession>
<dbReference type="Proteomes" id="UP000663852">
    <property type="component" value="Unassembled WGS sequence"/>
</dbReference>
<evidence type="ECO:0000256" key="3">
    <source>
        <dbReference type="PROSITE-ProRule" id="PRU00339"/>
    </source>
</evidence>
<feature type="repeat" description="TPR" evidence="3">
    <location>
        <begin position="321"/>
        <end position="354"/>
    </location>
</feature>
<dbReference type="InterPro" id="IPR019734">
    <property type="entry name" value="TPR_rpt"/>
</dbReference>
<dbReference type="EMBL" id="CAJNOJ010001113">
    <property type="protein sequence ID" value="CAF1543010.1"/>
    <property type="molecule type" value="Genomic_DNA"/>
</dbReference>
<dbReference type="InterPro" id="IPR011990">
    <property type="entry name" value="TPR-like_helical_dom_sf"/>
</dbReference>
<dbReference type="PROSITE" id="PS50005">
    <property type="entry name" value="TPR"/>
    <property type="match status" value="2"/>
</dbReference>
<sequence length="558" mass="66175">MDEILAITDRERVIFEKFDTENIEEDLILTTDIRSTYLSIAIYHIKKDNSDEILDNINKAEEVISRYKGKDKLKFEYDSFIRIAFIYELINTYDQAIFYYEKLLSYISQNDYNEFGKTYYFIARVYQDKKDYLISLSKCKIALTFLLNSTCPNHEQIGKCYDLSSSCFTELFNYKFAFIYAEKANEHFSSCDPIQYDSMLFSYTNCTIILLKSKPYNYKQSLEYILTSRNFIQHCSNENSLQTFHFLVASIYFSNKEYENAIVYYQKSLEYCKEVSDILRRYDQIWTTYLTIGEIDKACDIMKQSIDYQMNLESIDYLTLSTSYINMGSNYEQLGNYKLALLTYQSAYEILDKYQNDKTHENYCYIYIYITRIHLRCGQLFDALRYSLKSESIDVLNKKNELSPISIFINSGLIQCKLGNYYKSLDYFGEAWEILFAKDVNSPTLTGKLYNSIGYAYYKLGQTDIAMENYLKCLSMFENYLQHPNLGEIYKNIGLIYEEKEKNYSLALSYYKKALNTVPNNKHVNYIFYKSLILTLEKRITWMDYISYYFSKTFCSLS</sequence>
<dbReference type="Pfam" id="PF13424">
    <property type="entry name" value="TPR_12"/>
    <property type="match status" value="2"/>
</dbReference>
<dbReference type="AlphaFoldDB" id="A0A815ZWT8"/>
<evidence type="ECO:0000256" key="2">
    <source>
        <dbReference type="ARBA" id="ARBA00022803"/>
    </source>
</evidence>
<name>A0A815ZWT8_ADIRI</name>
<keyword evidence="6" id="KW-1185">Reference proteome</keyword>
<evidence type="ECO:0000256" key="1">
    <source>
        <dbReference type="ARBA" id="ARBA00022737"/>
    </source>
</evidence>
<gene>
    <name evidence="4" type="ORF">EDS130_LOCUS45460</name>
    <name evidence="5" type="ORF">XAT740_LOCUS46334</name>
</gene>
<dbReference type="Gene3D" id="1.25.40.10">
    <property type="entry name" value="Tetratricopeptide repeat domain"/>
    <property type="match status" value="4"/>
</dbReference>
<proteinExistence type="predicted"/>
<dbReference type="Proteomes" id="UP000663828">
    <property type="component" value="Unassembled WGS sequence"/>
</dbReference>
<dbReference type="OrthoDB" id="19588at2759"/>
<evidence type="ECO:0000313" key="6">
    <source>
        <dbReference type="Proteomes" id="UP000663828"/>
    </source>
</evidence>
<evidence type="ECO:0000313" key="4">
    <source>
        <dbReference type="EMBL" id="CAF1543010.1"/>
    </source>
</evidence>
<evidence type="ECO:0000313" key="5">
    <source>
        <dbReference type="EMBL" id="CAF1588893.1"/>
    </source>
</evidence>
<dbReference type="EMBL" id="CAJNOR010006204">
    <property type="protein sequence ID" value="CAF1588893.1"/>
    <property type="molecule type" value="Genomic_DNA"/>
</dbReference>
<reference evidence="5" key="1">
    <citation type="submission" date="2021-02" db="EMBL/GenBank/DDBJ databases">
        <authorList>
            <person name="Nowell W R."/>
        </authorList>
    </citation>
    <scope>NUCLEOTIDE SEQUENCE</scope>
</reference>
<comment type="caution">
    <text evidence="5">The sequence shown here is derived from an EMBL/GenBank/DDBJ whole genome shotgun (WGS) entry which is preliminary data.</text>
</comment>
<dbReference type="PANTHER" id="PTHR45641">
    <property type="entry name" value="TETRATRICOPEPTIDE REPEAT PROTEIN (AFU_ORTHOLOGUE AFUA_6G03870)"/>
    <property type="match status" value="1"/>
</dbReference>
<protein>
    <submittedName>
        <fullName evidence="5">Uncharacterized protein</fullName>
    </submittedName>
</protein>
<organism evidence="5 6">
    <name type="scientific">Adineta ricciae</name>
    <name type="common">Rotifer</name>
    <dbReference type="NCBI Taxonomy" id="249248"/>
    <lineage>
        <taxon>Eukaryota</taxon>
        <taxon>Metazoa</taxon>
        <taxon>Spiralia</taxon>
        <taxon>Gnathifera</taxon>
        <taxon>Rotifera</taxon>
        <taxon>Eurotatoria</taxon>
        <taxon>Bdelloidea</taxon>
        <taxon>Adinetida</taxon>
        <taxon>Adinetidae</taxon>
        <taxon>Adineta</taxon>
    </lineage>
</organism>
<dbReference type="SMART" id="SM00028">
    <property type="entry name" value="TPR"/>
    <property type="match status" value="6"/>
</dbReference>
<feature type="repeat" description="TPR" evidence="3">
    <location>
        <begin position="447"/>
        <end position="480"/>
    </location>
</feature>
<dbReference type="SUPFAM" id="SSF48452">
    <property type="entry name" value="TPR-like"/>
    <property type="match status" value="3"/>
</dbReference>